<dbReference type="Proteomes" id="UP000028006">
    <property type="component" value="Unassembled WGS sequence"/>
</dbReference>
<reference evidence="7 8" key="1">
    <citation type="submission" date="2014-06" db="EMBL/GenBank/DDBJ databases">
        <title>Whole Genome Sequences of Three Symbiotic Endozoicomonas Bacteria.</title>
        <authorList>
            <person name="Neave M.J."/>
            <person name="Apprill A."/>
            <person name="Voolstra C.R."/>
        </authorList>
    </citation>
    <scope>NUCLEOTIDE SEQUENCE [LARGE SCALE GENOMIC DNA]</scope>
    <source>
        <strain evidence="7 8">LMG 24815</strain>
    </source>
</reference>
<evidence type="ECO:0000256" key="1">
    <source>
        <dbReference type="ARBA" id="ARBA00022908"/>
    </source>
</evidence>
<evidence type="ECO:0000256" key="2">
    <source>
        <dbReference type="ARBA" id="ARBA00023125"/>
    </source>
</evidence>
<name>A0A081MYJ2_9GAMM</name>
<comment type="caution">
    <text evidence="7">The sequence shown here is derived from an EMBL/GenBank/DDBJ whole genome shotgun (WGS) entry which is preliminary data.</text>
</comment>
<dbReference type="SUPFAM" id="SSF53041">
    <property type="entry name" value="Resolvase-like"/>
    <property type="match status" value="1"/>
</dbReference>
<dbReference type="EMBL" id="JOKG01000010">
    <property type="protein sequence ID" value="KEQ11265.1"/>
    <property type="molecule type" value="Genomic_DNA"/>
</dbReference>
<protein>
    <submittedName>
        <fullName evidence="7">Resolvase</fullName>
    </submittedName>
</protein>
<evidence type="ECO:0000256" key="5">
    <source>
        <dbReference type="PROSITE-ProRule" id="PRU10137"/>
    </source>
</evidence>
<dbReference type="Gene3D" id="3.40.50.1390">
    <property type="entry name" value="Resolvase, N-terminal catalytic domain"/>
    <property type="match status" value="1"/>
</dbReference>
<dbReference type="InterPro" id="IPR006119">
    <property type="entry name" value="Resolv_N"/>
</dbReference>
<keyword evidence="3" id="KW-0233">DNA recombination</keyword>
<feature type="domain" description="Resolvase/invertase-type recombinase catalytic" evidence="6">
    <location>
        <begin position="2"/>
        <end position="144"/>
    </location>
</feature>
<keyword evidence="8" id="KW-1185">Reference proteome</keyword>
<feature type="active site" description="O-(5'-phospho-DNA)-serine intermediate" evidence="4 5">
    <location>
        <position position="10"/>
    </location>
</feature>
<dbReference type="Pfam" id="PF00239">
    <property type="entry name" value="Resolvase"/>
    <property type="match status" value="1"/>
</dbReference>
<evidence type="ECO:0000259" key="6">
    <source>
        <dbReference type="PROSITE" id="PS51736"/>
    </source>
</evidence>
<dbReference type="CDD" id="cd03768">
    <property type="entry name" value="SR_ResInv"/>
    <property type="match status" value="1"/>
</dbReference>
<accession>A0A081MYJ2</accession>
<dbReference type="SMART" id="SM00857">
    <property type="entry name" value="Resolvase"/>
    <property type="match status" value="1"/>
</dbReference>
<dbReference type="PROSITE" id="PS00397">
    <property type="entry name" value="RECOMBINASES_1"/>
    <property type="match status" value="1"/>
</dbReference>
<keyword evidence="2" id="KW-0238">DNA-binding</keyword>
<dbReference type="eggNOG" id="COG1961">
    <property type="taxonomic scope" value="Bacteria"/>
</dbReference>
<proteinExistence type="predicted"/>
<dbReference type="Pfam" id="PF04218">
    <property type="entry name" value="CENP-B_N"/>
    <property type="match status" value="1"/>
</dbReference>
<dbReference type="PROSITE" id="PS51736">
    <property type="entry name" value="RECOMBINASES_3"/>
    <property type="match status" value="1"/>
</dbReference>
<sequence>MANYGYLRVSTDQQDVLNQKHGVLEYANHNGFANMEFVEDSVSGKKPWQDRELGRILQNKAVEGDTLIVSEVSRLARSTLQVLEILKHCSERQINLHIAKNNMRFDDSMQSRITATVLGMAAEIEREFISSRTKEALAARKANGMKLGRPQGKAEKLKLDVFKDEIQKYLDMGLSKAAIAKLIECPATTLYDYCRVRKMVKQK</sequence>
<dbReference type="InterPro" id="IPR050639">
    <property type="entry name" value="SSR_resolvase"/>
</dbReference>
<dbReference type="InterPro" id="IPR006118">
    <property type="entry name" value="Recombinase_CS"/>
</dbReference>
<dbReference type="PANTHER" id="PTHR30461:SF19">
    <property type="entry name" value="SITE-SPECIFIC RECOMBINASE RESOLVASE FAMILY"/>
    <property type="match status" value="1"/>
</dbReference>
<evidence type="ECO:0000256" key="4">
    <source>
        <dbReference type="PIRSR" id="PIRSR606118-50"/>
    </source>
</evidence>
<dbReference type="AlphaFoldDB" id="A0A081MYJ2"/>
<organism evidence="7 8">
    <name type="scientific">Endozoicomonas montiporae</name>
    <dbReference type="NCBI Taxonomy" id="1027273"/>
    <lineage>
        <taxon>Bacteria</taxon>
        <taxon>Pseudomonadati</taxon>
        <taxon>Pseudomonadota</taxon>
        <taxon>Gammaproteobacteria</taxon>
        <taxon>Oceanospirillales</taxon>
        <taxon>Endozoicomonadaceae</taxon>
        <taxon>Endozoicomonas</taxon>
    </lineage>
</organism>
<keyword evidence="1" id="KW-0229">DNA integration</keyword>
<dbReference type="InterPro" id="IPR036162">
    <property type="entry name" value="Resolvase-like_N_sf"/>
</dbReference>
<dbReference type="GO" id="GO:0003677">
    <property type="term" value="F:DNA binding"/>
    <property type="evidence" value="ECO:0007669"/>
    <property type="project" value="UniProtKB-KW"/>
</dbReference>
<dbReference type="GO" id="GO:0015074">
    <property type="term" value="P:DNA integration"/>
    <property type="evidence" value="ECO:0007669"/>
    <property type="project" value="UniProtKB-KW"/>
</dbReference>
<evidence type="ECO:0000313" key="8">
    <source>
        <dbReference type="Proteomes" id="UP000028006"/>
    </source>
</evidence>
<dbReference type="InterPro" id="IPR007889">
    <property type="entry name" value="HTH_Psq"/>
</dbReference>
<evidence type="ECO:0000256" key="3">
    <source>
        <dbReference type="ARBA" id="ARBA00023172"/>
    </source>
</evidence>
<evidence type="ECO:0000313" key="7">
    <source>
        <dbReference type="EMBL" id="KEQ11265.1"/>
    </source>
</evidence>
<dbReference type="PANTHER" id="PTHR30461">
    <property type="entry name" value="DNA-INVERTASE FROM LAMBDOID PROPHAGE"/>
    <property type="match status" value="1"/>
</dbReference>
<gene>
    <name evidence="7" type="ORF">GZ77_26305</name>
</gene>
<dbReference type="RefSeq" id="WP_034880160.1">
    <property type="nucleotide sequence ID" value="NZ_JOKG01000010.1"/>
</dbReference>
<dbReference type="GO" id="GO:0000150">
    <property type="term" value="F:DNA strand exchange activity"/>
    <property type="evidence" value="ECO:0007669"/>
    <property type="project" value="InterPro"/>
</dbReference>